<sequence length="107" mass="12706">MRKQRHARDVRFHLRTIRIVDGNVDFTDVAVVLKHAPEHYFARVIRFQFGREPFHWQIGQIDCVGPFPRFHFVHVPCVAEVRVPIVPRREVGLGFRCADFETIRISW</sequence>
<protein>
    <submittedName>
        <fullName evidence="1">Uncharacterized protein</fullName>
    </submittedName>
</protein>
<reference evidence="1" key="1">
    <citation type="submission" date="2021-05" db="EMBL/GenBank/DDBJ databases">
        <authorList>
            <person name="Alioto T."/>
            <person name="Alioto T."/>
            <person name="Gomez Garrido J."/>
        </authorList>
    </citation>
    <scope>NUCLEOTIDE SEQUENCE</scope>
</reference>
<evidence type="ECO:0000313" key="1">
    <source>
        <dbReference type="EMBL" id="CAG6630003.1"/>
    </source>
</evidence>
<organism evidence="1">
    <name type="scientific">Cacopsylla melanoneura</name>
    <dbReference type="NCBI Taxonomy" id="428564"/>
    <lineage>
        <taxon>Eukaryota</taxon>
        <taxon>Metazoa</taxon>
        <taxon>Ecdysozoa</taxon>
        <taxon>Arthropoda</taxon>
        <taxon>Hexapoda</taxon>
        <taxon>Insecta</taxon>
        <taxon>Pterygota</taxon>
        <taxon>Neoptera</taxon>
        <taxon>Paraneoptera</taxon>
        <taxon>Hemiptera</taxon>
        <taxon>Sternorrhyncha</taxon>
        <taxon>Psylloidea</taxon>
        <taxon>Psyllidae</taxon>
        <taxon>Psyllinae</taxon>
        <taxon>Cacopsylla</taxon>
    </lineage>
</organism>
<dbReference type="EMBL" id="HBUF01072240">
    <property type="protein sequence ID" value="CAG6629997.1"/>
    <property type="molecule type" value="Transcribed_RNA"/>
</dbReference>
<accession>A0A8D8VPP6</accession>
<proteinExistence type="predicted"/>
<name>A0A8D8VPP6_9HEMI</name>
<dbReference type="EMBL" id="HBUF01072241">
    <property type="protein sequence ID" value="CAG6630000.1"/>
    <property type="molecule type" value="Transcribed_RNA"/>
</dbReference>
<dbReference type="EMBL" id="HBUF01072243">
    <property type="protein sequence ID" value="CAG6630007.1"/>
    <property type="molecule type" value="Transcribed_RNA"/>
</dbReference>
<dbReference type="EMBL" id="HBUF01072242">
    <property type="protein sequence ID" value="CAG6630003.1"/>
    <property type="molecule type" value="Transcribed_RNA"/>
</dbReference>
<dbReference type="EMBL" id="HBUF01072239">
    <property type="protein sequence ID" value="CAG6629994.1"/>
    <property type="molecule type" value="Transcribed_RNA"/>
</dbReference>
<dbReference type="AlphaFoldDB" id="A0A8D8VPP6"/>
<dbReference type="EMBL" id="HBUF01072238">
    <property type="protein sequence ID" value="CAG6629991.1"/>
    <property type="molecule type" value="Transcribed_RNA"/>
</dbReference>